<feature type="compositionally biased region" description="Polar residues" evidence="1">
    <location>
        <begin position="268"/>
        <end position="280"/>
    </location>
</feature>
<dbReference type="KEGG" id="mbr:MONBRDRAFT_29601"/>
<keyword evidence="3" id="KW-1185">Reference proteome</keyword>
<feature type="compositionally biased region" description="Low complexity" evidence="1">
    <location>
        <begin position="382"/>
        <end position="391"/>
    </location>
</feature>
<sequence length="543" mass="59165">MHTSSRSLLRERVRAGGPVLILGGHQKSPTLSPPLLQLHHPSLSLSLLRLFASDPIPSHPRPQSFLPDCHLAFASVYTATRCHRGSRSAPKPHAMAIDTTTTDFNDRRAASGLPSDLDLNLFTSLDETQTFASCWDQQPTALNDTKPDYGHYPPHESADPASIDRFTPWATSPTLRSSHLDSHAHHHPPCHNQLRLQGLHSEELQAMPTRLAPVSSTADTCTSTLPAYPMSGRGWDEPMSSNHRLATHSWSSATASSLPSAPARSHHGSSNMVSATSHGSSYERPWSGLASAHVMDTTPAPAAQREDWHHGGSFVLSEPLPTSNQSQGDRSSSNFNVPASSAGSSQAPILDDPLNDLLDELWCPIPTSTATPPTAPTKLRGTTTTTTSTTTNADASPKPTCMNEAPARPLSLPFKTEQEDLDDLLYANPQPSLSLELNAQPITMYPGIRISSGTVHPATRKVATEAELMALDLADRTTRTRILARLAARRRKHQQRLRRRDLDVLISLASQRHEQLTWAHRQLTQQRGLLLAAVRAQRAAGRL</sequence>
<gene>
    <name evidence="2" type="ORF">MONBRDRAFT_29601</name>
</gene>
<feature type="region of interest" description="Disordered" evidence="1">
    <location>
        <begin position="312"/>
        <end position="351"/>
    </location>
</feature>
<dbReference type="InParanoid" id="A9VBK4"/>
<protein>
    <submittedName>
        <fullName evidence="2">Uncharacterized protein</fullName>
    </submittedName>
</protein>
<feature type="region of interest" description="Disordered" evidence="1">
    <location>
        <begin position="229"/>
        <end position="248"/>
    </location>
</feature>
<feature type="region of interest" description="Disordered" evidence="1">
    <location>
        <begin position="145"/>
        <end position="170"/>
    </location>
</feature>
<dbReference type="Proteomes" id="UP000001357">
    <property type="component" value="Unassembled WGS sequence"/>
</dbReference>
<proteinExistence type="predicted"/>
<evidence type="ECO:0000313" key="2">
    <source>
        <dbReference type="EMBL" id="EDQ85113.1"/>
    </source>
</evidence>
<reference evidence="2 3" key="1">
    <citation type="journal article" date="2008" name="Nature">
        <title>The genome of the choanoflagellate Monosiga brevicollis and the origin of metazoans.</title>
        <authorList>
            <consortium name="JGI Sequencing"/>
            <person name="King N."/>
            <person name="Westbrook M.J."/>
            <person name="Young S.L."/>
            <person name="Kuo A."/>
            <person name="Abedin M."/>
            <person name="Chapman J."/>
            <person name="Fairclough S."/>
            <person name="Hellsten U."/>
            <person name="Isogai Y."/>
            <person name="Letunic I."/>
            <person name="Marr M."/>
            <person name="Pincus D."/>
            <person name="Putnam N."/>
            <person name="Rokas A."/>
            <person name="Wright K.J."/>
            <person name="Zuzow R."/>
            <person name="Dirks W."/>
            <person name="Good M."/>
            <person name="Goodstein D."/>
            <person name="Lemons D."/>
            <person name="Li W."/>
            <person name="Lyons J.B."/>
            <person name="Morris A."/>
            <person name="Nichols S."/>
            <person name="Richter D.J."/>
            <person name="Salamov A."/>
            <person name="Bork P."/>
            <person name="Lim W.A."/>
            <person name="Manning G."/>
            <person name="Miller W.T."/>
            <person name="McGinnis W."/>
            <person name="Shapiro H."/>
            <person name="Tjian R."/>
            <person name="Grigoriev I.V."/>
            <person name="Rokhsar D."/>
        </authorList>
    </citation>
    <scope>NUCLEOTIDE SEQUENCE [LARGE SCALE GENOMIC DNA]</scope>
    <source>
        <strain evidence="3">MX1 / ATCC 50154</strain>
    </source>
</reference>
<dbReference type="RefSeq" id="XP_001750117.1">
    <property type="nucleotide sequence ID" value="XM_001750065.1"/>
</dbReference>
<dbReference type="AlphaFoldDB" id="A9VBK4"/>
<feature type="compositionally biased region" description="Polar residues" evidence="1">
    <location>
        <begin position="320"/>
        <end position="347"/>
    </location>
</feature>
<feature type="compositionally biased region" description="Low complexity" evidence="1">
    <location>
        <begin position="254"/>
        <end position="263"/>
    </location>
</feature>
<evidence type="ECO:0000313" key="3">
    <source>
        <dbReference type="Proteomes" id="UP000001357"/>
    </source>
</evidence>
<feature type="compositionally biased region" description="Basic and acidic residues" evidence="1">
    <location>
        <begin position="145"/>
        <end position="158"/>
    </location>
</feature>
<organism evidence="2 3">
    <name type="scientific">Monosiga brevicollis</name>
    <name type="common">Choanoflagellate</name>
    <dbReference type="NCBI Taxonomy" id="81824"/>
    <lineage>
        <taxon>Eukaryota</taxon>
        <taxon>Choanoflagellata</taxon>
        <taxon>Craspedida</taxon>
        <taxon>Salpingoecidae</taxon>
        <taxon>Monosiga</taxon>
    </lineage>
</organism>
<dbReference type="GeneID" id="5895360"/>
<name>A9VBK4_MONBE</name>
<accession>A9VBK4</accession>
<dbReference type="EMBL" id="CH991577">
    <property type="protein sequence ID" value="EDQ85113.1"/>
    <property type="molecule type" value="Genomic_DNA"/>
</dbReference>
<feature type="region of interest" description="Disordered" evidence="1">
    <location>
        <begin position="367"/>
        <end position="405"/>
    </location>
</feature>
<evidence type="ECO:0000256" key="1">
    <source>
        <dbReference type="SAM" id="MobiDB-lite"/>
    </source>
</evidence>
<feature type="region of interest" description="Disordered" evidence="1">
    <location>
        <begin position="254"/>
        <end position="282"/>
    </location>
</feature>